<proteinExistence type="predicted"/>
<organism evidence="2 3">
    <name type="scientific">Adhaeribacter radiodurans</name>
    <dbReference type="NCBI Taxonomy" id="2745197"/>
    <lineage>
        <taxon>Bacteria</taxon>
        <taxon>Pseudomonadati</taxon>
        <taxon>Bacteroidota</taxon>
        <taxon>Cytophagia</taxon>
        <taxon>Cytophagales</taxon>
        <taxon>Hymenobacteraceae</taxon>
        <taxon>Adhaeribacter</taxon>
    </lineage>
</organism>
<accession>A0A7L7L943</accession>
<evidence type="ECO:0000256" key="1">
    <source>
        <dbReference type="SAM" id="MobiDB-lite"/>
    </source>
</evidence>
<evidence type="ECO:0000313" key="3">
    <source>
        <dbReference type="Proteomes" id="UP000514509"/>
    </source>
</evidence>
<feature type="region of interest" description="Disordered" evidence="1">
    <location>
        <begin position="176"/>
        <end position="199"/>
    </location>
</feature>
<dbReference type="AlphaFoldDB" id="A0A7L7L943"/>
<dbReference type="Proteomes" id="UP000514509">
    <property type="component" value="Chromosome"/>
</dbReference>
<reference evidence="2 3" key="2">
    <citation type="submission" date="2020-08" db="EMBL/GenBank/DDBJ databases">
        <title>Adhaeribacter dokdonensis sp. nov., isolated from the rhizosphere of Elymus tsukushiensis, a plant native to the Dokdo Islands, Republic of Korea.</title>
        <authorList>
            <person name="Ghim S.Y."/>
        </authorList>
    </citation>
    <scope>NUCLEOTIDE SEQUENCE [LARGE SCALE GENOMIC DNA]</scope>
    <source>
        <strain evidence="2 3">KUDC8001</strain>
    </source>
</reference>
<dbReference type="EMBL" id="CP055153">
    <property type="protein sequence ID" value="QMU29338.1"/>
    <property type="molecule type" value="Genomic_DNA"/>
</dbReference>
<name>A0A7L7L943_9BACT</name>
<reference evidence="2 3" key="1">
    <citation type="submission" date="2020-06" db="EMBL/GenBank/DDBJ databases">
        <authorList>
            <person name="Hwang Y.J."/>
        </authorList>
    </citation>
    <scope>NUCLEOTIDE SEQUENCE [LARGE SCALE GENOMIC DNA]</scope>
    <source>
        <strain evidence="2 3">KUDC8001</strain>
    </source>
</reference>
<gene>
    <name evidence="2" type="ORF">HUW48_15425</name>
</gene>
<evidence type="ECO:0000313" key="2">
    <source>
        <dbReference type="EMBL" id="QMU29338.1"/>
    </source>
</evidence>
<dbReference type="RefSeq" id="WP_182411797.1">
    <property type="nucleotide sequence ID" value="NZ_CP055153.1"/>
</dbReference>
<sequence>MQRLITHRPQLIQNFLRQQQPDSIVWQRLATQVKPATQTLLQDLFEAQEQYIPVQIFKKTLFQKAGFSIPVLSFTKEQLTKLKAFIQHIRFNSLDTRKTRLLRKIMQLPGLNWIQHAALFDWLPEAEFKTVQLYFSPENRTDNLVNNSKLEAALQLLNPVQMEFLLYPSISTELADTDEPKESFNKTPPPINTADPENYTNSTILQNKASSNFSSFSDKFNLPPEEGNQTLHSSIPVKSNPDSLLNDNHPGSRTINLNVFSLTDHPNSSLNSNKPGFSNQLYNRTINKTNTAPD</sequence>
<keyword evidence="3" id="KW-1185">Reference proteome</keyword>
<protein>
    <submittedName>
        <fullName evidence="2">Uncharacterized protein</fullName>
    </submittedName>
</protein>
<dbReference type="KEGG" id="add:HUW48_15425"/>